<proteinExistence type="predicted"/>
<organism evidence="2 3">
    <name type="scientific">Negadavirga shengliensis</name>
    <dbReference type="NCBI Taxonomy" id="1389218"/>
    <lineage>
        <taxon>Bacteria</taxon>
        <taxon>Pseudomonadati</taxon>
        <taxon>Bacteroidota</taxon>
        <taxon>Cytophagia</taxon>
        <taxon>Cytophagales</taxon>
        <taxon>Cyclobacteriaceae</taxon>
        <taxon>Negadavirga</taxon>
    </lineage>
</organism>
<keyword evidence="3" id="KW-1185">Reference proteome</keyword>
<sequence length="357" mass="40204">MKNVLALSIVFWFFVGFIGPLCAQQDYEAPTLKSDDGWTLVLFPDTQSYVKFKRNQPILDLMANWVVENIDPLNIQLVLHVGDLVEHNAILNPDGKIGNQPGKSQWEAVSKSMGAFDDKVPFIATTGNHDYGIKNIENRKTSYNDYFPIDKNFHTQKLLREHALDEEGMPTLTNAAYEFKAPDGRRFLVLVLEFAPREANLNWAKEVVSKNEYQDHTVILLTHSYLNRNNEHIETEGYPISDKNYGKAVWEKLVKPSANIQMVFSGHIGAPDDMDGHVGFRTDLNAAGKKVHQMTFNAQALGGGWYGNGGDGWIRLLEFDGNQVSVSTFSPFFAISPSTRHLAWGDGPFKSFTFELD</sequence>
<gene>
    <name evidence="2" type="ORF">ACFPFU_24515</name>
</gene>
<dbReference type="Pfam" id="PF00149">
    <property type="entry name" value="Metallophos"/>
    <property type="match status" value="1"/>
</dbReference>
<evidence type="ECO:0000259" key="1">
    <source>
        <dbReference type="Pfam" id="PF00149"/>
    </source>
</evidence>
<dbReference type="SUPFAM" id="SSF56300">
    <property type="entry name" value="Metallo-dependent phosphatases"/>
    <property type="match status" value="1"/>
</dbReference>
<dbReference type="InterPro" id="IPR051918">
    <property type="entry name" value="STPP_CPPED1"/>
</dbReference>
<dbReference type="InterPro" id="IPR029052">
    <property type="entry name" value="Metallo-depent_PP-like"/>
</dbReference>
<dbReference type="Gene3D" id="3.60.21.10">
    <property type="match status" value="1"/>
</dbReference>
<dbReference type="EMBL" id="JBHSJJ010000024">
    <property type="protein sequence ID" value="MFC4874890.1"/>
    <property type="molecule type" value="Genomic_DNA"/>
</dbReference>
<feature type="domain" description="Calcineurin-like phosphoesterase" evidence="1">
    <location>
        <begin position="67"/>
        <end position="268"/>
    </location>
</feature>
<name>A0ABV9T801_9BACT</name>
<accession>A0ABV9T801</accession>
<dbReference type="RefSeq" id="WP_377069180.1">
    <property type="nucleotide sequence ID" value="NZ_JBHSJJ010000024.1"/>
</dbReference>
<dbReference type="PANTHER" id="PTHR43143">
    <property type="entry name" value="METALLOPHOSPHOESTERASE, CALCINEURIN SUPERFAMILY"/>
    <property type="match status" value="1"/>
</dbReference>
<reference evidence="3" key="1">
    <citation type="journal article" date="2019" name="Int. J. Syst. Evol. Microbiol.">
        <title>The Global Catalogue of Microorganisms (GCM) 10K type strain sequencing project: providing services to taxonomists for standard genome sequencing and annotation.</title>
        <authorList>
            <consortium name="The Broad Institute Genomics Platform"/>
            <consortium name="The Broad Institute Genome Sequencing Center for Infectious Disease"/>
            <person name="Wu L."/>
            <person name="Ma J."/>
        </authorList>
    </citation>
    <scope>NUCLEOTIDE SEQUENCE [LARGE SCALE GENOMIC DNA]</scope>
    <source>
        <strain evidence="3">CGMCC 4.7466</strain>
    </source>
</reference>
<dbReference type="PANTHER" id="PTHR43143:SF5">
    <property type="entry name" value="SECRETED PROTEIN"/>
    <property type="match status" value="1"/>
</dbReference>
<dbReference type="Proteomes" id="UP001595818">
    <property type="component" value="Unassembled WGS sequence"/>
</dbReference>
<protein>
    <submittedName>
        <fullName evidence="2">Metallophosphoesterase</fullName>
    </submittedName>
</protein>
<dbReference type="InterPro" id="IPR004843">
    <property type="entry name" value="Calcineurin-like_PHP"/>
</dbReference>
<comment type="caution">
    <text evidence="2">The sequence shown here is derived from an EMBL/GenBank/DDBJ whole genome shotgun (WGS) entry which is preliminary data.</text>
</comment>
<evidence type="ECO:0000313" key="3">
    <source>
        <dbReference type="Proteomes" id="UP001595818"/>
    </source>
</evidence>
<evidence type="ECO:0000313" key="2">
    <source>
        <dbReference type="EMBL" id="MFC4874890.1"/>
    </source>
</evidence>